<dbReference type="Gene3D" id="3.10.129.10">
    <property type="entry name" value="Hotdog Thioesterase"/>
    <property type="match status" value="1"/>
</dbReference>
<sequence>MPVAPPDDDATVTFTVPSRFNGPADSANGGYACGLFAGLGAARHGRDVAVTLLAPPPLDTDLEFRPGGRRSRIQHGDRLIATVTADTGEPPVIEPVSATAAAEASLRFAGEPGHPFRTCFVCGVDREEGDGLLLTPGPVPGLPGTVACPWTPGPSVTDDEGYAEPPVLWGALDCPGGWTDDPAREPMVLSRMTARITERPRLGHPYVVVGRRVRRAGRTAVNATALYTEDGRLLAHASAVWAAVNDTTTSGALRVHS</sequence>
<reference evidence="1 2" key="1">
    <citation type="submission" date="2017-08" db="EMBL/GenBank/DDBJ databases">
        <title>Genome sequence of Streptomyces albireticuli NRRL B-1670.</title>
        <authorList>
            <person name="Graham D.E."/>
            <person name="Mahan K.M."/>
            <person name="Klingeman D.M."/>
            <person name="Hettich R.L."/>
            <person name="Parry R.J."/>
            <person name="Spain J.C."/>
        </authorList>
    </citation>
    <scope>NUCLEOTIDE SEQUENCE [LARGE SCALE GENOMIC DNA]</scope>
    <source>
        <strain evidence="1 2">NRRL B-1670</strain>
    </source>
</reference>
<name>A0A2A2CXQ5_9ACTN</name>
<dbReference type="RefSeq" id="WP_095584428.1">
    <property type="nucleotide sequence ID" value="NZ_JAJQQS010000028.1"/>
</dbReference>
<evidence type="ECO:0000313" key="1">
    <source>
        <dbReference type="EMBL" id="PAU44988.1"/>
    </source>
</evidence>
<accession>A0A2A2CXQ5</accession>
<proteinExistence type="predicted"/>
<evidence type="ECO:0000313" key="2">
    <source>
        <dbReference type="Proteomes" id="UP000218944"/>
    </source>
</evidence>
<keyword evidence="2" id="KW-1185">Reference proteome</keyword>
<dbReference type="Proteomes" id="UP000218944">
    <property type="component" value="Unassembled WGS sequence"/>
</dbReference>
<organism evidence="1 2">
    <name type="scientific">Streptomyces albireticuli</name>
    <dbReference type="NCBI Taxonomy" id="1940"/>
    <lineage>
        <taxon>Bacteria</taxon>
        <taxon>Bacillati</taxon>
        <taxon>Actinomycetota</taxon>
        <taxon>Actinomycetes</taxon>
        <taxon>Kitasatosporales</taxon>
        <taxon>Streptomycetaceae</taxon>
        <taxon>Streptomyces</taxon>
    </lineage>
</organism>
<dbReference type="AlphaFoldDB" id="A0A2A2CXQ5"/>
<comment type="caution">
    <text evidence="1">The sequence shown here is derived from an EMBL/GenBank/DDBJ whole genome shotgun (WGS) entry which is preliminary data.</text>
</comment>
<dbReference type="SUPFAM" id="SSF54637">
    <property type="entry name" value="Thioesterase/thiol ester dehydrase-isomerase"/>
    <property type="match status" value="1"/>
</dbReference>
<evidence type="ECO:0008006" key="3">
    <source>
        <dbReference type="Google" id="ProtNLM"/>
    </source>
</evidence>
<gene>
    <name evidence="1" type="ORF">CK936_31920</name>
</gene>
<dbReference type="EMBL" id="NSJV01000600">
    <property type="protein sequence ID" value="PAU44988.1"/>
    <property type="molecule type" value="Genomic_DNA"/>
</dbReference>
<dbReference type="InterPro" id="IPR029069">
    <property type="entry name" value="HotDog_dom_sf"/>
</dbReference>
<protein>
    <recommendedName>
        <fullName evidence="3">Thioesterase family protein</fullName>
    </recommendedName>
</protein>